<evidence type="ECO:0000313" key="2">
    <source>
        <dbReference type="Proteomes" id="UP000001542"/>
    </source>
</evidence>
<gene>
    <name evidence="1" type="ORF">TVAG_103110</name>
</gene>
<protein>
    <submittedName>
        <fullName evidence="1">Uncharacterized protein</fullName>
    </submittedName>
</protein>
<keyword evidence="2" id="KW-1185">Reference proteome</keyword>
<sequence length="718" mass="81690">MKDTNYFTQSYKQIGSITATATCQFNSYDSMDINLNDLPVVSIRSTYNVTLSGPFISFQNADLSQDTKSIEFYLFTPYYMVRKIKLDTMQLVPIHELFHKSHAMKFDSELECTQWIEKIRKVRSLINEVNFNLPPVVAHVLVYDPTGHPLGIYEINYLNKQIIFNASAKASSIPPVKITLNSYIIPPLECSYAEGNQKGKSIIIKSKQLLQEYMLAFESFDFLKFTFITIYISIKQLIKKSSKPPPVVLAKPFIERVYELEWQDMEFASMQQAPIPKSNQNNKIIKFKAHVDIPEKASSHLELLKFDLPISRKVYFANSKEKTSKKQNFRSRSEEEISFSSELLKIQNESRTQIPPLFNEISKSNLPKYKTDFLSKEFLIPGSKLCEDCIMRPLCSPQTKKILENFGFEIPERGQPIYGTQYFAALSKLVTEIREFNLNDGAIVSIITILAKIMSENTINSFYEHFSKIVDQNIDNIEKLAIFISRIFYMGIISRFLSSLSSPMFSSLYTDSSLLKSPEFIELLRASLQPILKTTFSGIFPGTNPDIKVFPRFDTKIRNDTIILKQKLMNGESLPLDIISDIVYNVSQFFASNFKPPTPIIAKSCRNSFYCFQVAISGIFHDTTELLALKQTVTNITSTKSDNLVCYAVISGLKLGMASSWVAAAISAARTEGLCLESSMFKDEVIVANLIDSLNSLSSIFFEINDEEIFSFPNPFNN</sequence>
<dbReference type="KEGG" id="tva:4764638"/>
<dbReference type="VEuPathDB" id="TrichDB:TVAGG3_0931780"/>
<dbReference type="VEuPathDB" id="TrichDB:TVAG_103110"/>
<proteinExistence type="predicted"/>
<accession>A2EKM2</accession>
<dbReference type="Proteomes" id="UP000001542">
    <property type="component" value="Unassembled WGS sequence"/>
</dbReference>
<dbReference type="InParanoid" id="A2EKM2"/>
<dbReference type="AlphaFoldDB" id="A2EKM2"/>
<organism evidence="1 2">
    <name type="scientific">Trichomonas vaginalis (strain ATCC PRA-98 / G3)</name>
    <dbReference type="NCBI Taxonomy" id="412133"/>
    <lineage>
        <taxon>Eukaryota</taxon>
        <taxon>Metamonada</taxon>
        <taxon>Parabasalia</taxon>
        <taxon>Trichomonadida</taxon>
        <taxon>Trichomonadidae</taxon>
        <taxon>Trichomonas</taxon>
    </lineage>
</organism>
<name>A2EKM2_TRIV3</name>
<dbReference type="RefSeq" id="XP_001318984.1">
    <property type="nucleotide sequence ID" value="XM_001318949.1"/>
</dbReference>
<dbReference type="EMBL" id="DS113415">
    <property type="protein sequence ID" value="EAY06761.1"/>
    <property type="molecule type" value="Genomic_DNA"/>
</dbReference>
<evidence type="ECO:0000313" key="1">
    <source>
        <dbReference type="EMBL" id="EAY06761.1"/>
    </source>
</evidence>
<reference evidence="1" key="1">
    <citation type="submission" date="2006-10" db="EMBL/GenBank/DDBJ databases">
        <authorList>
            <person name="Amadeo P."/>
            <person name="Zhao Q."/>
            <person name="Wortman J."/>
            <person name="Fraser-Liggett C."/>
            <person name="Carlton J."/>
        </authorList>
    </citation>
    <scope>NUCLEOTIDE SEQUENCE</scope>
    <source>
        <strain evidence="1">G3</strain>
    </source>
</reference>
<reference evidence="1" key="2">
    <citation type="journal article" date="2007" name="Science">
        <title>Draft genome sequence of the sexually transmitted pathogen Trichomonas vaginalis.</title>
        <authorList>
            <person name="Carlton J.M."/>
            <person name="Hirt R.P."/>
            <person name="Silva J.C."/>
            <person name="Delcher A.L."/>
            <person name="Schatz M."/>
            <person name="Zhao Q."/>
            <person name="Wortman J.R."/>
            <person name="Bidwell S.L."/>
            <person name="Alsmark U.C.M."/>
            <person name="Besteiro S."/>
            <person name="Sicheritz-Ponten T."/>
            <person name="Noel C.J."/>
            <person name="Dacks J.B."/>
            <person name="Foster P.G."/>
            <person name="Simillion C."/>
            <person name="Van de Peer Y."/>
            <person name="Miranda-Saavedra D."/>
            <person name="Barton G.J."/>
            <person name="Westrop G.D."/>
            <person name="Mueller S."/>
            <person name="Dessi D."/>
            <person name="Fiori P.L."/>
            <person name="Ren Q."/>
            <person name="Paulsen I."/>
            <person name="Zhang H."/>
            <person name="Bastida-Corcuera F.D."/>
            <person name="Simoes-Barbosa A."/>
            <person name="Brown M.T."/>
            <person name="Hayes R.D."/>
            <person name="Mukherjee M."/>
            <person name="Okumura C.Y."/>
            <person name="Schneider R."/>
            <person name="Smith A.J."/>
            <person name="Vanacova S."/>
            <person name="Villalvazo M."/>
            <person name="Haas B.J."/>
            <person name="Pertea M."/>
            <person name="Feldblyum T.V."/>
            <person name="Utterback T.R."/>
            <person name="Shu C.L."/>
            <person name="Osoegawa K."/>
            <person name="de Jong P.J."/>
            <person name="Hrdy I."/>
            <person name="Horvathova L."/>
            <person name="Zubacova Z."/>
            <person name="Dolezal P."/>
            <person name="Malik S.B."/>
            <person name="Logsdon J.M. Jr."/>
            <person name="Henze K."/>
            <person name="Gupta A."/>
            <person name="Wang C.C."/>
            <person name="Dunne R.L."/>
            <person name="Upcroft J.A."/>
            <person name="Upcroft P."/>
            <person name="White O."/>
            <person name="Salzberg S.L."/>
            <person name="Tang P."/>
            <person name="Chiu C.-H."/>
            <person name="Lee Y.-S."/>
            <person name="Embley T.M."/>
            <person name="Coombs G.H."/>
            <person name="Mottram J.C."/>
            <person name="Tachezy J."/>
            <person name="Fraser-Liggett C.M."/>
            <person name="Johnson P.J."/>
        </authorList>
    </citation>
    <scope>NUCLEOTIDE SEQUENCE [LARGE SCALE GENOMIC DNA]</scope>
    <source>
        <strain evidence="1">G3</strain>
    </source>
</reference>